<dbReference type="PANTHER" id="PTHR31562:SF8">
    <property type="entry name" value="ALPHA-1,6-MANNOSYLTRANSFERASE"/>
    <property type="match status" value="1"/>
</dbReference>
<reference evidence="1 2" key="2">
    <citation type="submission" date="2018-10" db="EMBL/GenBank/DDBJ databases">
        <authorList>
            <consortium name="Pathogen Informatics"/>
        </authorList>
    </citation>
    <scope>NUCLEOTIDE SEQUENCE [LARGE SCALE GENOMIC DNA]</scope>
</reference>
<protein>
    <submittedName>
        <fullName evidence="3">Glycosyltransferase</fullName>
    </submittedName>
</protein>
<dbReference type="InterPro" id="IPR004988">
    <property type="entry name" value="DUF273"/>
</dbReference>
<evidence type="ECO:0000313" key="3">
    <source>
        <dbReference type="WBParaSite" id="EVEC_0001259901-mRNA-1"/>
    </source>
</evidence>
<dbReference type="EMBL" id="UXUI01012686">
    <property type="protein sequence ID" value="VDD97026.1"/>
    <property type="molecule type" value="Genomic_DNA"/>
</dbReference>
<dbReference type="OrthoDB" id="407658at2759"/>
<evidence type="ECO:0000313" key="1">
    <source>
        <dbReference type="EMBL" id="VDD97026.1"/>
    </source>
</evidence>
<dbReference type="InterPro" id="IPR029044">
    <property type="entry name" value="Nucleotide-diphossugar_trans"/>
</dbReference>
<gene>
    <name evidence="1" type="ORF">EVEC_LOCUS11777</name>
</gene>
<dbReference type="AlphaFoldDB" id="A0A0N4VNN1"/>
<dbReference type="STRING" id="51028.A0A0N4VNN1"/>
<accession>A0A0N4VNN1</accession>
<name>A0A0N4VNN1_ENTVE</name>
<evidence type="ECO:0000313" key="2">
    <source>
        <dbReference type="Proteomes" id="UP000274131"/>
    </source>
</evidence>
<organism evidence="3">
    <name type="scientific">Enterobius vermicularis</name>
    <name type="common">Human pinworm</name>
    <dbReference type="NCBI Taxonomy" id="51028"/>
    <lineage>
        <taxon>Eukaryota</taxon>
        <taxon>Metazoa</taxon>
        <taxon>Ecdysozoa</taxon>
        <taxon>Nematoda</taxon>
        <taxon>Chromadorea</taxon>
        <taxon>Rhabditida</taxon>
        <taxon>Spirurina</taxon>
        <taxon>Oxyuridomorpha</taxon>
        <taxon>Oxyuroidea</taxon>
        <taxon>Oxyuridae</taxon>
        <taxon>Enterobius</taxon>
    </lineage>
</organism>
<dbReference type="PANTHER" id="PTHR31562">
    <property type="entry name" value="PROTEIN CBG18972"/>
    <property type="match status" value="1"/>
</dbReference>
<dbReference type="WBParaSite" id="EVEC_0001259901-mRNA-1">
    <property type="protein sequence ID" value="EVEC_0001259901-mRNA-1"/>
    <property type="gene ID" value="EVEC_0001259901"/>
</dbReference>
<dbReference type="Gene3D" id="3.90.550.10">
    <property type="entry name" value="Spore Coat Polysaccharide Biosynthesis Protein SpsA, Chain A"/>
    <property type="match status" value="1"/>
</dbReference>
<dbReference type="Proteomes" id="UP000274131">
    <property type="component" value="Unassembled WGS sequence"/>
</dbReference>
<keyword evidence="2" id="KW-1185">Reference proteome</keyword>
<dbReference type="Pfam" id="PF03314">
    <property type="entry name" value="DUF273"/>
    <property type="match status" value="1"/>
</dbReference>
<reference evidence="3" key="1">
    <citation type="submission" date="2017-02" db="UniProtKB">
        <authorList>
            <consortium name="WormBaseParasite"/>
        </authorList>
    </citation>
    <scope>IDENTIFICATION</scope>
</reference>
<proteinExistence type="predicted"/>
<sequence>MVFIAVETVAYNSLYKVALDSVRCYIAGTDYELKIVDVFNDTRVIEACSEYKTVYFRKHCAARLYLEDTDWMFVMDADTGIVNPNHCIEEYIDARVNMIFYERFFNWEIACGNYLARNSEFAKDFLKRWADYEHLELGGSWWKGFDNGPLHIVALESLFPKESQEVRNCHKIWYTSVGYETYIPYVICVRIYLGATRIFPGKFKLLRRAHSFCRDWYHTGDAWCDKDFMIHGWKARNVNEKGWASPFRQDFDLTKCAADYNGWPWRNEKHVKCIDLKPMVSGGERGSANALPKQFIVIPFLNQSDIGECYPDCDIRERIHGL</sequence>